<proteinExistence type="inferred from homology"/>
<dbReference type="EMBL" id="CP130318">
    <property type="protein sequence ID" value="WNQ09407.1"/>
    <property type="molecule type" value="Genomic_DNA"/>
</dbReference>
<evidence type="ECO:0000256" key="5">
    <source>
        <dbReference type="ARBA" id="ARBA00022801"/>
    </source>
</evidence>
<dbReference type="SUPFAM" id="SSF142823">
    <property type="entry name" value="ComB-like"/>
    <property type="match status" value="1"/>
</dbReference>
<evidence type="ECO:0000256" key="8">
    <source>
        <dbReference type="HAMAP-Rule" id="MF_00490"/>
    </source>
</evidence>
<comment type="cofactor">
    <cofactor evidence="1 8">
        <name>Mg(2+)</name>
        <dbReference type="ChEBI" id="CHEBI:18420"/>
    </cofactor>
</comment>
<dbReference type="KEGG" id="paun:MJA45_17430"/>
<dbReference type="GO" id="GO:0050532">
    <property type="term" value="F:2-phosphosulfolactate phosphatase activity"/>
    <property type="evidence" value="ECO:0007669"/>
    <property type="project" value="UniProtKB-UniRule"/>
</dbReference>
<dbReference type="EC" id="3.1.3.71" evidence="3 8"/>
<reference evidence="9 10" key="1">
    <citation type="submission" date="2022-02" db="EMBL/GenBank/DDBJ databases">
        <title>Paenibacillus sp. MBLB1776 Whole Genome Shotgun Sequencing.</title>
        <authorList>
            <person name="Hwang C.Y."/>
            <person name="Cho E.-S."/>
            <person name="Seo M.-J."/>
        </authorList>
    </citation>
    <scope>NUCLEOTIDE SEQUENCE [LARGE SCALE GENOMIC DNA]</scope>
    <source>
        <strain evidence="9 10">MBLB1776</strain>
    </source>
</reference>
<keyword evidence="6 8" id="KW-0460">Magnesium</keyword>
<dbReference type="PANTHER" id="PTHR37311:SF1">
    <property type="entry name" value="2-PHOSPHOSULFOLACTATE PHOSPHATASE-RELATED"/>
    <property type="match status" value="1"/>
</dbReference>
<dbReference type="GO" id="GO:0050545">
    <property type="term" value="F:sulfopyruvate decarboxylase activity"/>
    <property type="evidence" value="ECO:0007669"/>
    <property type="project" value="TreeGrafter"/>
</dbReference>
<organism evidence="9 10">
    <name type="scientific">Paenibacillus aurantius</name>
    <dbReference type="NCBI Taxonomy" id="2918900"/>
    <lineage>
        <taxon>Bacteria</taxon>
        <taxon>Bacillati</taxon>
        <taxon>Bacillota</taxon>
        <taxon>Bacilli</taxon>
        <taxon>Bacillales</taxon>
        <taxon>Paenibacillaceae</taxon>
        <taxon>Paenibacillus</taxon>
    </lineage>
</organism>
<evidence type="ECO:0000256" key="3">
    <source>
        <dbReference type="ARBA" id="ARBA00012953"/>
    </source>
</evidence>
<dbReference type="AlphaFoldDB" id="A0AA96LCV5"/>
<evidence type="ECO:0000256" key="2">
    <source>
        <dbReference type="ARBA" id="ARBA00009997"/>
    </source>
</evidence>
<dbReference type="InterPro" id="IPR036702">
    <property type="entry name" value="ComB-like_sf"/>
</dbReference>
<evidence type="ECO:0000256" key="4">
    <source>
        <dbReference type="ARBA" id="ARBA00021948"/>
    </source>
</evidence>
<name>A0AA96LCV5_9BACL</name>
<dbReference type="InterPro" id="IPR005238">
    <property type="entry name" value="ComB-like"/>
</dbReference>
<dbReference type="PANTHER" id="PTHR37311">
    <property type="entry name" value="2-PHOSPHOSULFOLACTATE PHOSPHATASE-RELATED"/>
    <property type="match status" value="1"/>
</dbReference>
<dbReference type="RefSeq" id="WP_315603179.1">
    <property type="nucleotide sequence ID" value="NZ_CP130318.1"/>
</dbReference>
<dbReference type="Gene3D" id="3.90.1560.10">
    <property type="entry name" value="ComB-like"/>
    <property type="match status" value="1"/>
</dbReference>
<dbReference type="FunFam" id="3.90.1560.10:FF:000001">
    <property type="entry name" value="Probable 2-phosphosulfolactate phosphatase"/>
    <property type="match status" value="1"/>
</dbReference>
<evidence type="ECO:0000256" key="7">
    <source>
        <dbReference type="ARBA" id="ARBA00033711"/>
    </source>
</evidence>
<evidence type="ECO:0000313" key="9">
    <source>
        <dbReference type="EMBL" id="WNQ09407.1"/>
    </source>
</evidence>
<evidence type="ECO:0000313" key="10">
    <source>
        <dbReference type="Proteomes" id="UP001305702"/>
    </source>
</evidence>
<protein>
    <recommendedName>
        <fullName evidence="4 8">Probable 2-phosphosulfolactate phosphatase</fullName>
        <ecNumber evidence="3 8">3.1.3.71</ecNumber>
    </recommendedName>
</protein>
<dbReference type="Pfam" id="PF04029">
    <property type="entry name" value="2-ph_phosp"/>
    <property type="match status" value="1"/>
</dbReference>
<evidence type="ECO:0000256" key="6">
    <source>
        <dbReference type="ARBA" id="ARBA00022842"/>
    </source>
</evidence>
<comment type="similarity">
    <text evidence="2 8">Belongs to the ComB family.</text>
</comment>
<sequence length="250" mass="27412">MNQTCGRLKDAMRVEVISGISEARSDEFVHKTAVIIDVLRATSNMVTALAFGSSGVAPVETVQQAVSVRREEDLLGGERNCRRIPGFDLGNSPFEYMESYISGRRVVMTTTNGTRAIQKSLKARHVLAASLLNARACAEAVWELRKDVMVLCSGTQDNFSLEDGLGAGFLLQELAVLADGKLELNDFGKAMLECSLSLKDRLEETLLACANGVRLTKLGYRDDVLYCARLNQYNLVPVLKDGQLVRYALS</sequence>
<keyword evidence="5 8" id="KW-0378">Hydrolase</keyword>
<gene>
    <name evidence="8" type="primary">comB</name>
    <name evidence="9" type="ORF">MJA45_17430</name>
</gene>
<keyword evidence="10" id="KW-1185">Reference proteome</keyword>
<dbReference type="GO" id="GO:0000287">
    <property type="term" value="F:magnesium ion binding"/>
    <property type="evidence" value="ECO:0007669"/>
    <property type="project" value="UniProtKB-UniRule"/>
</dbReference>
<evidence type="ECO:0000256" key="1">
    <source>
        <dbReference type="ARBA" id="ARBA00001946"/>
    </source>
</evidence>
<dbReference type="HAMAP" id="MF_00490">
    <property type="entry name" value="ComB"/>
    <property type="match status" value="1"/>
</dbReference>
<accession>A0AA96LCV5</accession>
<dbReference type="Proteomes" id="UP001305702">
    <property type="component" value="Chromosome"/>
</dbReference>
<comment type="catalytic activity">
    <reaction evidence="7 8">
        <text>(2R)-O-phospho-3-sulfolactate + H2O = (2R)-3-sulfolactate + phosphate</text>
        <dbReference type="Rhea" id="RHEA:23416"/>
        <dbReference type="ChEBI" id="CHEBI:15377"/>
        <dbReference type="ChEBI" id="CHEBI:15597"/>
        <dbReference type="ChEBI" id="CHEBI:43474"/>
        <dbReference type="ChEBI" id="CHEBI:58738"/>
        <dbReference type="EC" id="3.1.3.71"/>
    </reaction>
</comment>